<sequence>MWSLSTFIRKYSCSSPLKLSISKFPSPKETSKIPFVFVHGLFGSKQNWRSLCLALARQSNVTVYALDLRNHGESPHSEHMDYSLMSQDIKNTVDQMELKTPFNLVGHSLGGKVVMRYATDNPQDVNHLVVVDIEPVSYKNASLPFDDYLDIMAECENANYKKRSLVEDHIAKYIDNLEIRQFLMTNAIQFGDGTWKFRCNVPVLKKELPVLFGYEPGSLDYSGRITVVAGRKSHYVKNLHSFEKYFPNAEMSLIALNTGHWVHAERPQEFLEILSDISDTK</sequence>
<keyword evidence="2 4" id="KW-0378">Hydrolase</keyword>
<dbReference type="STRING" id="988480.A0A075AQW4"/>
<comment type="similarity">
    <text evidence="1">Belongs to the AB hydrolase superfamily.</text>
</comment>
<proteinExistence type="inferred from homology"/>
<feature type="domain" description="AB hydrolase-1" evidence="3">
    <location>
        <begin position="34"/>
        <end position="267"/>
    </location>
</feature>
<evidence type="ECO:0000313" key="5">
    <source>
        <dbReference type="EMBL" id="RKP20361.1"/>
    </source>
</evidence>
<evidence type="ECO:0000313" key="4">
    <source>
        <dbReference type="EMBL" id="EPZ32603.1"/>
    </source>
</evidence>
<dbReference type="InterPro" id="IPR000073">
    <property type="entry name" value="AB_hydrolase_1"/>
</dbReference>
<evidence type="ECO:0000256" key="1">
    <source>
        <dbReference type="ARBA" id="ARBA00008645"/>
    </source>
</evidence>
<dbReference type="InterPro" id="IPR029058">
    <property type="entry name" value="AB_hydrolase_fold"/>
</dbReference>
<dbReference type="AlphaFoldDB" id="A0A075AQW4"/>
<evidence type="ECO:0000256" key="2">
    <source>
        <dbReference type="ARBA" id="ARBA00022801"/>
    </source>
</evidence>
<dbReference type="PANTHER" id="PTHR46118">
    <property type="entry name" value="PROTEIN ABHD11"/>
    <property type="match status" value="1"/>
</dbReference>
<evidence type="ECO:0000259" key="3">
    <source>
        <dbReference type="Pfam" id="PF00561"/>
    </source>
</evidence>
<evidence type="ECO:0000313" key="7">
    <source>
        <dbReference type="Proteomes" id="UP000281549"/>
    </source>
</evidence>
<accession>A0A075AQW4</accession>
<dbReference type="SUPFAM" id="SSF53474">
    <property type="entry name" value="alpha/beta-Hydrolases"/>
    <property type="match status" value="1"/>
</dbReference>
<dbReference type="EMBL" id="KE561132">
    <property type="protein sequence ID" value="EPZ32603.1"/>
    <property type="molecule type" value="Genomic_DNA"/>
</dbReference>
<organism evidence="4 6">
    <name type="scientific">Rozella allomycis (strain CSF55)</name>
    <dbReference type="NCBI Taxonomy" id="988480"/>
    <lineage>
        <taxon>Eukaryota</taxon>
        <taxon>Fungi</taxon>
        <taxon>Fungi incertae sedis</taxon>
        <taxon>Cryptomycota</taxon>
        <taxon>Cryptomycota incertae sedis</taxon>
        <taxon>Rozella</taxon>
    </lineage>
</organism>
<reference evidence="4 6" key="1">
    <citation type="journal article" date="2013" name="Curr. Biol.">
        <title>Shared signatures of parasitism and phylogenomics unite Cryptomycota and microsporidia.</title>
        <authorList>
            <person name="James T.Y."/>
            <person name="Pelin A."/>
            <person name="Bonen L."/>
            <person name="Ahrendt S."/>
            <person name="Sain D."/>
            <person name="Corradi N."/>
            <person name="Stajich J.E."/>
        </authorList>
    </citation>
    <scope>NUCLEOTIDE SEQUENCE [LARGE SCALE GENOMIC DNA]</scope>
    <source>
        <strain evidence="4 6">CSF55</strain>
        <strain evidence="4 6">CSF55</strain>
    </source>
</reference>
<gene>
    <name evidence="4" type="ORF">O9G_004555</name>
    <name evidence="5" type="ORF">ROZALSC1DRAFT_28139</name>
</gene>
<dbReference type="HOGENOM" id="CLU_020336_53_0_1"/>
<dbReference type="Proteomes" id="UP000030755">
    <property type="component" value="Unassembled WGS sequence"/>
</dbReference>
<reference evidence="5" key="3">
    <citation type="submission" date="2018-08" db="EMBL/GenBank/DDBJ databases">
        <title>Leveraging single-cell genomics to expand the Fungal Tree of Life.</title>
        <authorList>
            <consortium name="DOE Joint Genome Institute"/>
            <person name="Ahrendt S.R."/>
            <person name="Quandt C.A."/>
            <person name="Ciobanu D."/>
            <person name="Clum A."/>
            <person name="Salamov A."/>
            <person name="Andreopoulos B."/>
            <person name="Cheng J.-F."/>
            <person name="Woyke T."/>
            <person name="Pelin A."/>
            <person name="Henrissat B."/>
            <person name="Reynolds N."/>
            <person name="Benny G.L."/>
            <person name="Smith M.E."/>
            <person name="James T.Y."/>
            <person name="Grigoriev I.V."/>
        </authorList>
    </citation>
    <scope>NUCLEOTIDE SEQUENCE</scope>
    <source>
        <strain evidence="5">CSF55</strain>
    </source>
</reference>
<dbReference type="PANTHER" id="PTHR46118:SF4">
    <property type="entry name" value="PROTEIN ABHD11"/>
    <property type="match status" value="1"/>
</dbReference>
<evidence type="ECO:0000313" key="6">
    <source>
        <dbReference type="Proteomes" id="UP000030755"/>
    </source>
</evidence>
<name>A0A075AQW4_ROZAC</name>
<dbReference type="Gene3D" id="3.40.50.1820">
    <property type="entry name" value="alpha/beta hydrolase"/>
    <property type="match status" value="1"/>
</dbReference>
<dbReference type="Pfam" id="PF00561">
    <property type="entry name" value="Abhydrolase_1"/>
    <property type="match status" value="1"/>
</dbReference>
<dbReference type="GO" id="GO:0052689">
    <property type="term" value="F:carboxylic ester hydrolase activity"/>
    <property type="evidence" value="ECO:0007669"/>
    <property type="project" value="TreeGrafter"/>
</dbReference>
<protein>
    <submittedName>
        <fullName evidence="4">Alpha/beta hydrolase family domain-containing protein</fullName>
    </submittedName>
    <submittedName>
        <fullName evidence="5">Alpha/beta-hydrolase</fullName>
    </submittedName>
</protein>
<dbReference type="OrthoDB" id="8119704at2759"/>
<reference evidence="7" key="2">
    <citation type="journal article" date="2018" name="Nat. Microbiol.">
        <title>Leveraging single-cell genomics to expand the fungal tree of life.</title>
        <authorList>
            <person name="Ahrendt S.R."/>
            <person name="Quandt C.A."/>
            <person name="Ciobanu D."/>
            <person name="Clum A."/>
            <person name="Salamov A."/>
            <person name="Andreopoulos B."/>
            <person name="Cheng J.F."/>
            <person name="Woyke T."/>
            <person name="Pelin A."/>
            <person name="Henrissat B."/>
            <person name="Reynolds N.K."/>
            <person name="Benny G.L."/>
            <person name="Smith M.E."/>
            <person name="James T.Y."/>
            <person name="Grigoriev I.V."/>
        </authorList>
    </citation>
    <scope>NUCLEOTIDE SEQUENCE [LARGE SCALE GENOMIC DNA]</scope>
    <source>
        <strain evidence="7">CSF55</strain>
    </source>
</reference>
<dbReference type="EMBL" id="ML005075">
    <property type="protein sequence ID" value="RKP20361.1"/>
    <property type="molecule type" value="Genomic_DNA"/>
</dbReference>
<dbReference type="GO" id="GO:0005739">
    <property type="term" value="C:mitochondrion"/>
    <property type="evidence" value="ECO:0007669"/>
    <property type="project" value="TreeGrafter"/>
</dbReference>
<dbReference type="OMA" id="FLGMSDN"/>
<keyword evidence="6" id="KW-1185">Reference proteome</keyword>
<dbReference type="Proteomes" id="UP000281549">
    <property type="component" value="Unassembled WGS sequence"/>
</dbReference>